<evidence type="ECO:0000256" key="2">
    <source>
        <dbReference type="SAM" id="Phobius"/>
    </source>
</evidence>
<accession>A0A0D6MC85</accession>
<keyword evidence="2" id="KW-0472">Membrane</keyword>
<dbReference type="Proteomes" id="UP000054495">
    <property type="component" value="Unassembled WGS sequence"/>
</dbReference>
<feature type="region of interest" description="Disordered" evidence="1">
    <location>
        <begin position="34"/>
        <end position="104"/>
    </location>
</feature>
<sequence length="230" mass="25088">MRVWISIMLLTTIVAMLCYVTQADSIPRSKYKAGSLINRPFPSGDPYPTTTERPPPRGRVTRPPHLRPEGRRTNSPHPGQLPDNRVPRPGVSGVGVRPAPLPRAPGLRQRMRVWVSVMLLTTIVAMLCYVTKVDSILLRAQSRKGPPRLLGSPGPTPAPIPPPNAQDQPLRPNGRPPRQIHGRPRTESPHPRRPNQSTLRTPRPGSPGFGSGPGPRRPRSPGGRSVGFAG</sequence>
<feature type="chain" id="PRO_5002307714" evidence="3">
    <location>
        <begin position="24"/>
        <end position="230"/>
    </location>
</feature>
<organism evidence="4 5">
    <name type="scientific">Ancylostoma ceylanicum</name>
    <dbReference type="NCBI Taxonomy" id="53326"/>
    <lineage>
        <taxon>Eukaryota</taxon>
        <taxon>Metazoa</taxon>
        <taxon>Ecdysozoa</taxon>
        <taxon>Nematoda</taxon>
        <taxon>Chromadorea</taxon>
        <taxon>Rhabditida</taxon>
        <taxon>Rhabditina</taxon>
        <taxon>Rhabditomorpha</taxon>
        <taxon>Strongyloidea</taxon>
        <taxon>Ancylostomatidae</taxon>
        <taxon>Ancylostomatinae</taxon>
        <taxon>Ancylostoma</taxon>
    </lineage>
</organism>
<evidence type="ECO:0000256" key="3">
    <source>
        <dbReference type="SAM" id="SignalP"/>
    </source>
</evidence>
<name>A0A0D6MC85_9BILA</name>
<reference evidence="4 5" key="1">
    <citation type="submission" date="2013-05" db="EMBL/GenBank/DDBJ databases">
        <title>Draft genome of the parasitic nematode Anyclostoma ceylanicum.</title>
        <authorList>
            <person name="Mitreva M."/>
        </authorList>
    </citation>
    <scope>NUCLEOTIDE SEQUENCE [LARGE SCALE GENOMIC DNA]</scope>
</reference>
<keyword evidence="2" id="KW-0812">Transmembrane</keyword>
<dbReference type="EMBL" id="KE124811">
    <property type="protein sequence ID" value="EPB78472.1"/>
    <property type="molecule type" value="Genomic_DNA"/>
</dbReference>
<feature type="region of interest" description="Disordered" evidence="1">
    <location>
        <begin position="144"/>
        <end position="230"/>
    </location>
</feature>
<keyword evidence="3" id="KW-0732">Signal</keyword>
<feature type="signal peptide" evidence="3">
    <location>
        <begin position="1"/>
        <end position="23"/>
    </location>
</feature>
<proteinExistence type="predicted"/>
<gene>
    <name evidence="4" type="ORF">ANCCEY_02432</name>
</gene>
<protein>
    <submittedName>
        <fullName evidence="4">Uncharacterized protein</fullName>
    </submittedName>
</protein>
<evidence type="ECO:0000313" key="4">
    <source>
        <dbReference type="EMBL" id="EPB78472.1"/>
    </source>
</evidence>
<evidence type="ECO:0000313" key="5">
    <source>
        <dbReference type="Proteomes" id="UP000054495"/>
    </source>
</evidence>
<keyword evidence="5" id="KW-1185">Reference proteome</keyword>
<dbReference type="AlphaFoldDB" id="A0A0D6MC85"/>
<evidence type="ECO:0000256" key="1">
    <source>
        <dbReference type="SAM" id="MobiDB-lite"/>
    </source>
</evidence>
<keyword evidence="2" id="KW-1133">Transmembrane helix</keyword>
<feature type="transmembrane region" description="Helical" evidence="2">
    <location>
        <begin position="111"/>
        <end position="130"/>
    </location>
</feature>
<feature type="compositionally biased region" description="Pro residues" evidence="1">
    <location>
        <begin position="154"/>
        <end position="164"/>
    </location>
</feature>
<feature type="compositionally biased region" description="Low complexity" evidence="1">
    <location>
        <begin position="87"/>
        <end position="98"/>
    </location>
</feature>